<keyword evidence="1" id="KW-1133">Transmembrane helix</keyword>
<keyword evidence="1" id="KW-0472">Membrane</keyword>
<organism evidence="2 3">
    <name type="scientific">Brachionus plicatilis</name>
    <name type="common">Marine rotifer</name>
    <name type="synonym">Brachionus muelleri</name>
    <dbReference type="NCBI Taxonomy" id="10195"/>
    <lineage>
        <taxon>Eukaryota</taxon>
        <taxon>Metazoa</taxon>
        <taxon>Spiralia</taxon>
        <taxon>Gnathifera</taxon>
        <taxon>Rotifera</taxon>
        <taxon>Eurotatoria</taxon>
        <taxon>Monogononta</taxon>
        <taxon>Pseudotrocha</taxon>
        <taxon>Ploima</taxon>
        <taxon>Brachionidae</taxon>
        <taxon>Brachionus</taxon>
    </lineage>
</organism>
<dbReference type="EMBL" id="REGN01002258">
    <property type="protein sequence ID" value="RNA29261.1"/>
    <property type="molecule type" value="Genomic_DNA"/>
</dbReference>
<name>A0A3M7S0A1_BRAPC</name>
<reference evidence="2 3" key="1">
    <citation type="journal article" date="2018" name="Sci. Rep.">
        <title>Genomic signatures of local adaptation to the degree of environmental predictability in rotifers.</title>
        <authorList>
            <person name="Franch-Gras L."/>
            <person name="Hahn C."/>
            <person name="Garcia-Roger E.M."/>
            <person name="Carmona M.J."/>
            <person name="Serra M."/>
            <person name="Gomez A."/>
        </authorList>
    </citation>
    <scope>NUCLEOTIDE SEQUENCE [LARGE SCALE GENOMIC DNA]</scope>
    <source>
        <strain evidence="2">HYR1</strain>
    </source>
</reference>
<evidence type="ECO:0000313" key="3">
    <source>
        <dbReference type="Proteomes" id="UP000276133"/>
    </source>
</evidence>
<feature type="transmembrane region" description="Helical" evidence="1">
    <location>
        <begin position="12"/>
        <end position="33"/>
    </location>
</feature>
<gene>
    <name evidence="2" type="ORF">BpHYR1_046844</name>
</gene>
<keyword evidence="3" id="KW-1185">Reference proteome</keyword>
<keyword evidence="1" id="KW-0812">Transmembrane</keyword>
<dbReference type="Proteomes" id="UP000276133">
    <property type="component" value="Unassembled WGS sequence"/>
</dbReference>
<dbReference type="AlphaFoldDB" id="A0A3M7S0A1"/>
<comment type="caution">
    <text evidence="2">The sequence shown here is derived from an EMBL/GenBank/DDBJ whole genome shotgun (WGS) entry which is preliminary data.</text>
</comment>
<accession>A0A3M7S0A1</accession>
<evidence type="ECO:0000313" key="2">
    <source>
        <dbReference type="EMBL" id="RNA29261.1"/>
    </source>
</evidence>
<protein>
    <submittedName>
        <fullName evidence="2">Uncharacterized protein</fullName>
    </submittedName>
</protein>
<proteinExistence type="predicted"/>
<evidence type="ECO:0000256" key="1">
    <source>
        <dbReference type="SAM" id="Phobius"/>
    </source>
</evidence>
<sequence length="70" mass="7281">MASDMNFSRMRFIIGGAILSLSTNLTACGGFFIALTSDISFGLIVLRALIAASRAGVASAKSFSQSSLMD</sequence>